<sequence length="86" mass="9910">MPTSTPERIKSHTHRRRFQVLRSRMPITESSDHDSELSIAFVIRVDESSRVTAAEGQVAVLSRSSNRWNHSCDRKGYPEVEKGMRK</sequence>
<proteinExistence type="predicted"/>
<dbReference type="WBParaSite" id="MCU_012644-RA">
    <property type="protein sequence ID" value="MCU_012644-RA"/>
    <property type="gene ID" value="MCU_012644"/>
</dbReference>
<protein>
    <submittedName>
        <fullName evidence="1">Uncharacterized protein</fullName>
    </submittedName>
</protein>
<accession>A0A5K3FXK0</accession>
<reference evidence="1" key="1">
    <citation type="submission" date="2019-11" db="UniProtKB">
        <authorList>
            <consortium name="WormBaseParasite"/>
        </authorList>
    </citation>
    <scope>IDENTIFICATION</scope>
</reference>
<dbReference type="AlphaFoldDB" id="A0A5K3FXK0"/>
<evidence type="ECO:0000313" key="1">
    <source>
        <dbReference type="WBParaSite" id="MCU_012644-RA"/>
    </source>
</evidence>
<organism evidence="1">
    <name type="scientific">Mesocestoides corti</name>
    <name type="common">Flatworm</name>
    <dbReference type="NCBI Taxonomy" id="53468"/>
    <lineage>
        <taxon>Eukaryota</taxon>
        <taxon>Metazoa</taxon>
        <taxon>Spiralia</taxon>
        <taxon>Lophotrochozoa</taxon>
        <taxon>Platyhelminthes</taxon>
        <taxon>Cestoda</taxon>
        <taxon>Eucestoda</taxon>
        <taxon>Cyclophyllidea</taxon>
        <taxon>Mesocestoididae</taxon>
        <taxon>Mesocestoides</taxon>
    </lineage>
</organism>
<name>A0A5K3FXK0_MESCO</name>